<dbReference type="Proteomes" id="UP000095282">
    <property type="component" value="Unplaced"/>
</dbReference>
<dbReference type="STRING" id="1561998.A0A1I7SXP9"/>
<proteinExistence type="predicted"/>
<keyword evidence="2" id="KW-1185">Reference proteome</keyword>
<evidence type="ECO:0000259" key="1">
    <source>
        <dbReference type="SMART" id="SM00721"/>
    </source>
</evidence>
<dbReference type="Gene3D" id="1.20.1270.60">
    <property type="entry name" value="Arfaptin homology (AH) domain/BAR domain"/>
    <property type="match status" value="1"/>
</dbReference>
<evidence type="ECO:0000313" key="2">
    <source>
        <dbReference type="Proteomes" id="UP000095282"/>
    </source>
</evidence>
<evidence type="ECO:0000313" key="3">
    <source>
        <dbReference type="WBParaSite" id="Csp11.Scaffold171.g617.t1"/>
    </source>
</evidence>
<dbReference type="SMART" id="SM00721">
    <property type="entry name" value="BAR"/>
    <property type="match status" value="1"/>
</dbReference>
<sequence length="276" mass="31940">MNKKQCVEPSSEFPVDPPSKLLVLLDQNERETAEAAEKAAKAGMMSRLYVQVGQKMGIVELTKLEERFERNIDKLISYHNIIYSMVEDIERQVQYVPKVLAKKRVLTDVGQNPWELLGGWLHFLCKSHYQGTQAKMLERYSQACGKISQKEVLLQKRTRSHLIRKMRLYTGDESEELNDNVDSLKHLLHGLDETRHQLKSAKTCKEAKEKGEAYRKMIVAFNAKANEIQGMIDEVGMVVSIHQHELLKFAREVSVFHDMVYNSLNEVIFRMGYRVK</sequence>
<dbReference type="Pfam" id="PF03114">
    <property type="entry name" value="BAR"/>
    <property type="match status" value="1"/>
</dbReference>
<reference evidence="3" key="1">
    <citation type="submission" date="2016-11" db="UniProtKB">
        <authorList>
            <consortium name="WormBaseParasite"/>
        </authorList>
    </citation>
    <scope>IDENTIFICATION</scope>
</reference>
<name>A0A1I7SXP9_9PELO</name>
<dbReference type="GO" id="GO:0005737">
    <property type="term" value="C:cytoplasm"/>
    <property type="evidence" value="ECO:0007669"/>
    <property type="project" value="InterPro"/>
</dbReference>
<dbReference type="InterPro" id="IPR004148">
    <property type="entry name" value="BAR_dom"/>
</dbReference>
<dbReference type="AlphaFoldDB" id="A0A1I7SXP9"/>
<accession>A0A1I7SXP9</accession>
<feature type="domain" description="BAR" evidence="1">
    <location>
        <begin position="38"/>
        <end position="273"/>
    </location>
</feature>
<organism evidence="2 3">
    <name type="scientific">Caenorhabditis tropicalis</name>
    <dbReference type="NCBI Taxonomy" id="1561998"/>
    <lineage>
        <taxon>Eukaryota</taxon>
        <taxon>Metazoa</taxon>
        <taxon>Ecdysozoa</taxon>
        <taxon>Nematoda</taxon>
        <taxon>Chromadorea</taxon>
        <taxon>Rhabditida</taxon>
        <taxon>Rhabditina</taxon>
        <taxon>Rhabditomorpha</taxon>
        <taxon>Rhabditoidea</taxon>
        <taxon>Rhabditidae</taxon>
        <taxon>Peloderinae</taxon>
        <taxon>Caenorhabditis</taxon>
    </lineage>
</organism>
<dbReference type="InterPro" id="IPR027267">
    <property type="entry name" value="AH/BAR_dom_sf"/>
</dbReference>
<dbReference type="eggNOG" id="ENOG502SGZQ">
    <property type="taxonomic scope" value="Eukaryota"/>
</dbReference>
<dbReference type="WBParaSite" id="Csp11.Scaffold171.g617.t1">
    <property type="protein sequence ID" value="Csp11.Scaffold171.g617.t1"/>
    <property type="gene ID" value="Csp11.Scaffold171.g617"/>
</dbReference>
<protein>
    <submittedName>
        <fullName evidence="3">BAR domain-containing protein</fullName>
    </submittedName>
</protein>